<protein>
    <submittedName>
        <fullName evidence="7">Phytoene desaturase family protein</fullName>
    </submittedName>
</protein>
<keyword evidence="2 5" id="KW-0125">Carotenoid biosynthesis</keyword>
<reference evidence="8" key="1">
    <citation type="journal article" date="2019" name="Int. J. Syst. Evol. Microbiol.">
        <title>The Global Catalogue of Microorganisms (GCM) 10K type strain sequencing project: providing services to taxonomists for standard genome sequencing and annotation.</title>
        <authorList>
            <consortium name="The Broad Institute Genomics Platform"/>
            <consortium name="The Broad Institute Genome Sequencing Center for Infectious Disease"/>
            <person name="Wu L."/>
            <person name="Ma J."/>
        </authorList>
    </citation>
    <scope>NUCLEOTIDE SEQUENCE [LARGE SCALE GENOMIC DNA]</scope>
    <source>
        <strain evidence="8">KCTC 3950</strain>
    </source>
</reference>
<organism evidence="7 8">
    <name type="scientific">Paenibacillus gansuensis</name>
    <dbReference type="NCBI Taxonomy" id="306542"/>
    <lineage>
        <taxon>Bacteria</taxon>
        <taxon>Bacillati</taxon>
        <taxon>Bacillota</taxon>
        <taxon>Bacilli</taxon>
        <taxon>Bacillales</taxon>
        <taxon>Paenibacillaceae</taxon>
        <taxon>Paenibacillus</taxon>
    </lineage>
</organism>
<dbReference type="PANTHER" id="PTHR43734:SF1">
    <property type="entry name" value="PHYTOENE DESATURASE"/>
    <property type="match status" value="1"/>
</dbReference>
<sequence length="512" mass="57235">MNRSKRIAVVGAGPGGLAAGMLLAASGYKVTVLEKQPYLGGRCSRVQLGEFAFDRGPTFLMMPHLLKDLFHSVGRNIEDYVRLMPVNPLYTLKFGDVEFTPSLDRSKTRDQIETLFPGNGEGYERFMRQEAEKFSKVMPLLQQPFTKLSDYFNGDVIAALPKLHATDTVYGRLSKYFSDERLIVAFSFQAKYLGMSPWECPGTFTILSYLEHEFGLFHPVGGVNRICQAMADIIEEYGGTVRLDNSVEEVLVSRGKATGVRLAGGEIVDADDVVVNADFGTAVTTLFAPGVIKKYKKSSLDRKKWSCSTFMLYLGVDGEIDMPHHTILFSGDYKKNVAEITGSKTLSEDPSIYVHNPGKIDPTLAPLGKTALYVLMPVPNVTGSVNWEQEKHRVRKQMLDRLEQEPQLQGLSDRILEERILTPQDWQDEMLVYNGATFNLAHTLDQMMYLRPHNRFEEVENCWLVGGGTHPGSGLPTILESAKISTGMLMERDRAELAKASGWRERTGGIRR</sequence>
<dbReference type="RefSeq" id="WP_377602378.1">
    <property type="nucleotide sequence ID" value="NZ_JBHUME010000007.1"/>
</dbReference>
<keyword evidence="8" id="KW-1185">Reference proteome</keyword>
<evidence type="ECO:0000256" key="3">
    <source>
        <dbReference type="ARBA" id="ARBA00023002"/>
    </source>
</evidence>
<dbReference type="EMBL" id="JBHUME010000007">
    <property type="protein sequence ID" value="MFD2612656.1"/>
    <property type="molecule type" value="Genomic_DNA"/>
</dbReference>
<dbReference type="NCBIfam" id="TIGR02734">
    <property type="entry name" value="crtI_fam"/>
    <property type="match status" value="1"/>
</dbReference>
<dbReference type="PANTHER" id="PTHR43734">
    <property type="entry name" value="PHYTOENE DESATURASE"/>
    <property type="match status" value="1"/>
</dbReference>
<evidence type="ECO:0000256" key="4">
    <source>
        <dbReference type="ARBA" id="ARBA00038322"/>
    </source>
</evidence>
<gene>
    <name evidence="7" type="ORF">ACFSUF_09505</name>
</gene>
<keyword evidence="3 5" id="KW-0560">Oxidoreductase</keyword>
<dbReference type="InterPro" id="IPR002937">
    <property type="entry name" value="Amino_oxidase"/>
</dbReference>
<evidence type="ECO:0000259" key="6">
    <source>
        <dbReference type="Pfam" id="PF01593"/>
    </source>
</evidence>
<dbReference type="InterPro" id="IPR014105">
    <property type="entry name" value="Carotenoid/retinoid_OxRdtase"/>
</dbReference>
<dbReference type="InterPro" id="IPR036188">
    <property type="entry name" value="FAD/NAD-bd_sf"/>
</dbReference>
<dbReference type="SUPFAM" id="SSF51905">
    <property type="entry name" value="FAD/NAD(P)-binding domain"/>
    <property type="match status" value="1"/>
</dbReference>
<dbReference type="InterPro" id="IPR008150">
    <property type="entry name" value="Phytoene_DH_bac_CS"/>
</dbReference>
<accession>A0ABW5PBG4</accession>
<feature type="domain" description="Amine oxidase" evidence="6">
    <location>
        <begin position="15"/>
        <end position="482"/>
    </location>
</feature>
<comment type="similarity">
    <text evidence="4">Belongs to the carotenoid/retinoid oxidoreductase family. CrtN subfamily.</text>
</comment>
<evidence type="ECO:0000256" key="2">
    <source>
        <dbReference type="ARBA" id="ARBA00022746"/>
    </source>
</evidence>
<comment type="pathway">
    <text evidence="1 5">Carotenoid biosynthesis.</text>
</comment>
<dbReference type="PRINTS" id="PR00419">
    <property type="entry name" value="ADXRDTASE"/>
</dbReference>
<evidence type="ECO:0000256" key="5">
    <source>
        <dbReference type="RuleBase" id="RU362075"/>
    </source>
</evidence>
<dbReference type="Gene3D" id="3.50.50.60">
    <property type="entry name" value="FAD/NAD(P)-binding domain"/>
    <property type="match status" value="2"/>
</dbReference>
<dbReference type="PROSITE" id="PS00982">
    <property type="entry name" value="PHYTOENE_DH"/>
    <property type="match status" value="1"/>
</dbReference>
<dbReference type="Pfam" id="PF01593">
    <property type="entry name" value="Amino_oxidase"/>
    <property type="match status" value="1"/>
</dbReference>
<evidence type="ECO:0000313" key="8">
    <source>
        <dbReference type="Proteomes" id="UP001597541"/>
    </source>
</evidence>
<evidence type="ECO:0000256" key="1">
    <source>
        <dbReference type="ARBA" id="ARBA00004829"/>
    </source>
</evidence>
<evidence type="ECO:0000313" key="7">
    <source>
        <dbReference type="EMBL" id="MFD2612656.1"/>
    </source>
</evidence>
<dbReference type="Proteomes" id="UP001597541">
    <property type="component" value="Unassembled WGS sequence"/>
</dbReference>
<proteinExistence type="inferred from homology"/>
<name>A0ABW5PBG4_9BACL</name>
<comment type="caution">
    <text evidence="7">The sequence shown here is derived from an EMBL/GenBank/DDBJ whole genome shotgun (WGS) entry which is preliminary data.</text>
</comment>